<organism evidence="4 5">
    <name type="scientific">Paraflavisolibacter caeni</name>
    <dbReference type="NCBI Taxonomy" id="2982496"/>
    <lineage>
        <taxon>Bacteria</taxon>
        <taxon>Pseudomonadati</taxon>
        <taxon>Bacteroidota</taxon>
        <taxon>Chitinophagia</taxon>
        <taxon>Chitinophagales</taxon>
        <taxon>Chitinophagaceae</taxon>
        <taxon>Paraflavisolibacter</taxon>
    </lineage>
</organism>
<protein>
    <submittedName>
        <fullName evidence="4">DUF1735 domain-containing protein</fullName>
    </submittedName>
</protein>
<accession>A0A9X2XYL3</accession>
<name>A0A9X2XYL3_9BACT</name>
<keyword evidence="1" id="KW-0732">Signal</keyword>
<evidence type="ECO:0000313" key="5">
    <source>
        <dbReference type="Proteomes" id="UP001155483"/>
    </source>
</evidence>
<comment type="caution">
    <text evidence="4">The sequence shown here is derived from an EMBL/GenBank/DDBJ whole genome shotgun (WGS) entry which is preliminary data.</text>
</comment>
<dbReference type="AlphaFoldDB" id="A0A9X2XYL3"/>
<sequence length="288" mass="31705">MKSINKFLLHSSACLLLMVLGVSCLKDDDYDEGKENININKSIKLVEIMGPIEGFYTKSLDYSTGDTTVQLVNLNLAALDPAPEDLKVTLAVDPAVIADFNARNDENFTPLPASYFNFPTMDATIPKGQREAVLSGTIKNPSFLESGKYALGMKVANVSNPDIKISGNYGQQLISLRVKNKYHGLYHAAGVFHHPTAGDRDIDEEKELTTEEPNSVLAPLGDLGGAGYQMLLIINADNSVTIEPRGVTPNIDQHWGRNYYDPATKSFHLHYSYNTSAPRIVEEVITRE</sequence>
<dbReference type="EMBL" id="JAOTIF010000017">
    <property type="protein sequence ID" value="MCU7551057.1"/>
    <property type="molecule type" value="Genomic_DNA"/>
</dbReference>
<evidence type="ECO:0000256" key="1">
    <source>
        <dbReference type="SAM" id="SignalP"/>
    </source>
</evidence>
<dbReference type="RefSeq" id="WP_279298496.1">
    <property type="nucleotide sequence ID" value="NZ_JAOTIF010000017.1"/>
</dbReference>
<reference evidence="4" key="2">
    <citation type="submission" date="2023-04" db="EMBL/GenBank/DDBJ databases">
        <title>Paracnuella aquatica gen. nov., sp. nov., a member of the family Chitinophagaceae isolated from a hot spring.</title>
        <authorList>
            <person name="Wang C."/>
        </authorList>
    </citation>
    <scope>NUCLEOTIDE SEQUENCE</scope>
    <source>
        <strain evidence="4">LB-8</strain>
    </source>
</reference>
<proteinExistence type="predicted"/>
<dbReference type="Proteomes" id="UP001155483">
    <property type="component" value="Unassembled WGS sequence"/>
</dbReference>
<evidence type="ECO:0000259" key="2">
    <source>
        <dbReference type="Pfam" id="PF08522"/>
    </source>
</evidence>
<gene>
    <name evidence="4" type="ORF">OCK74_18200</name>
</gene>
<feature type="chain" id="PRO_5040758932" evidence="1">
    <location>
        <begin position="27"/>
        <end position="288"/>
    </location>
</feature>
<dbReference type="Pfam" id="PF14274">
    <property type="entry name" value="BT_3044-like_C"/>
    <property type="match status" value="1"/>
</dbReference>
<evidence type="ECO:0000313" key="4">
    <source>
        <dbReference type="EMBL" id="MCU7551057.1"/>
    </source>
</evidence>
<feature type="domain" description="BT-3044-like C-terminal" evidence="3">
    <location>
        <begin position="173"/>
        <end position="276"/>
    </location>
</feature>
<dbReference type="PROSITE" id="PS51257">
    <property type="entry name" value="PROKAR_LIPOPROTEIN"/>
    <property type="match status" value="1"/>
</dbReference>
<dbReference type="InterPro" id="IPR013728">
    <property type="entry name" value="BT_3987-like_N"/>
</dbReference>
<keyword evidence="5" id="KW-1185">Reference proteome</keyword>
<dbReference type="InterPro" id="IPR025371">
    <property type="entry name" value="BT_3044-like_C"/>
</dbReference>
<feature type="domain" description="BT-3987-like N-terminal" evidence="2">
    <location>
        <begin position="59"/>
        <end position="161"/>
    </location>
</feature>
<dbReference type="Pfam" id="PF08522">
    <property type="entry name" value="BT_3987-like_N"/>
    <property type="match status" value="1"/>
</dbReference>
<dbReference type="Gene3D" id="2.60.40.1740">
    <property type="entry name" value="hypothetical protein (bacova_03559)"/>
    <property type="match status" value="1"/>
</dbReference>
<feature type="signal peptide" evidence="1">
    <location>
        <begin position="1"/>
        <end position="26"/>
    </location>
</feature>
<evidence type="ECO:0000259" key="3">
    <source>
        <dbReference type="Pfam" id="PF14274"/>
    </source>
</evidence>
<reference evidence="4" key="1">
    <citation type="submission" date="2022-09" db="EMBL/GenBank/DDBJ databases">
        <authorList>
            <person name="Yuan C."/>
            <person name="Ke Z."/>
        </authorList>
    </citation>
    <scope>NUCLEOTIDE SEQUENCE</scope>
    <source>
        <strain evidence="4">LB-8</strain>
    </source>
</reference>